<dbReference type="Gene3D" id="1.10.3730.20">
    <property type="match status" value="1"/>
</dbReference>
<dbReference type="SUPFAM" id="SSF103481">
    <property type="entry name" value="Multidrug resistance efflux transporter EmrE"/>
    <property type="match status" value="1"/>
</dbReference>
<name>A0ABS4JAF1_9BACL</name>
<dbReference type="InterPro" id="IPR037185">
    <property type="entry name" value="EmrE-like"/>
</dbReference>
<dbReference type="EMBL" id="JAGGLB010000057">
    <property type="protein sequence ID" value="MBP1996823.1"/>
    <property type="molecule type" value="Genomic_DNA"/>
</dbReference>
<keyword evidence="4" id="KW-1185">Reference proteome</keyword>
<keyword evidence="2" id="KW-1133">Transmembrane helix</keyword>
<dbReference type="Proteomes" id="UP001519287">
    <property type="component" value="Unassembled WGS sequence"/>
</dbReference>
<reference evidence="3 4" key="1">
    <citation type="submission" date="2021-03" db="EMBL/GenBank/DDBJ databases">
        <title>Genomic Encyclopedia of Type Strains, Phase IV (KMG-IV): sequencing the most valuable type-strain genomes for metagenomic binning, comparative biology and taxonomic classification.</title>
        <authorList>
            <person name="Goeker M."/>
        </authorList>
    </citation>
    <scope>NUCLEOTIDE SEQUENCE [LARGE SCALE GENOMIC DNA]</scope>
    <source>
        <strain evidence="3 4">DSM 26048</strain>
    </source>
</reference>
<comment type="caution">
    <text evidence="3">The sequence shown here is derived from an EMBL/GenBank/DDBJ whole genome shotgun (WGS) entry which is preliminary data.</text>
</comment>
<comment type="subcellular location">
    <subcellularLocation>
        <location evidence="1">Endomembrane system</location>
        <topology evidence="1">Multi-pass membrane protein</topology>
    </subcellularLocation>
</comment>
<keyword evidence="2" id="KW-0812">Transmembrane</keyword>
<dbReference type="PROSITE" id="PS51257">
    <property type="entry name" value="PROKAR_LIPOPROTEIN"/>
    <property type="match status" value="1"/>
</dbReference>
<keyword evidence="2" id="KW-0472">Membrane</keyword>
<evidence type="ECO:0000313" key="4">
    <source>
        <dbReference type="Proteomes" id="UP001519287"/>
    </source>
</evidence>
<organism evidence="3 4">
    <name type="scientific">Paenibacillus eucommiae</name>
    <dbReference type="NCBI Taxonomy" id="1355755"/>
    <lineage>
        <taxon>Bacteria</taxon>
        <taxon>Bacillati</taxon>
        <taxon>Bacillota</taxon>
        <taxon>Bacilli</taxon>
        <taxon>Bacillales</taxon>
        <taxon>Paenibacillaceae</taxon>
        <taxon>Paenibacillus</taxon>
    </lineage>
</organism>
<evidence type="ECO:0000256" key="2">
    <source>
        <dbReference type="SAM" id="Phobius"/>
    </source>
</evidence>
<proteinExistence type="predicted"/>
<evidence type="ECO:0000313" key="3">
    <source>
        <dbReference type="EMBL" id="MBP1996823.1"/>
    </source>
</evidence>
<sequence length="54" mass="5813">MKQAADIYFCEEVEAAYILLGEPVMLVQWLGIGCILAGIVLSEKKSKAKAGSLL</sequence>
<feature type="transmembrane region" description="Helical" evidence="2">
    <location>
        <begin position="24"/>
        <end position="42"/>
    </location>
</feature>
<evidence type="ECO:0000256" key="1">
    <source>
        <dbReference type="ARBA" id="ARBA00004127"/>
    </source>
</evidence>
<accession>A0ABS4JAF1</accession>
<protein>
    <submittedName>
        <fullName evidence="3">Drug/metabolite transporter (DMT)-like permease</fullName>
    </submittedName>
</protein>
<dbReference type="RefSeq" id="WP_209979598.1">
    <property type="nucleotide sequence ID" value="NZ_JAGGLB010000057.1"/>
</dbReference>
<gene>
    <name evidence="3" type="ORF">J2Z66_008471</name>
</gene>